<dbReference type="EMBL" id="JARJCW010000147">
    <property type="protein sequence ID" value="KAJ7190572.1"/>
    <property type="molecule type" value="Genomic_DNA"/>
</dbReference>
<evidence type="ECO:0000313" key="3">
    <source>
        <dbReference type="EMBL" id="KAJ7190572.1"/>
    </source>
</evidence>
<accession>A0AAD6UMF4</accession>
<dbReference type="Gene3D" id="3.40.50.300">
    <property type="entry name" value="P-loop containing nucleotide triphosphate hydrolases"/>
    <property type="match status" value="1"/>
</dbReference>
<protein>
    <recommendedName>
        <fullName evidence="2">Nephrocystin 3-like N-terminal domain-containing protein</fullName>
    </recommendedName>
</protein>
<name>A0AAD6UMF4_9AGAR</name>
<dbReference type="PANTHER" id="PTHR10039">
    <property type="entry name" value="AMELOGENIN"/>
    <property type="match status" value="1"/>
</dbReference>
<dbReference type="Proteomes" id="UP001219525">
    <property type="component" value="Unassembled WGS sequence"/>
</dbReference>
<dbReference type="InterPro" id="IPR056884">
    <property type="entry name" value="NPHP3-like_N"/>
</dbReference>
<dbReference type="InterPro" id="IPR027417">
    <property type="entry name" value="P-loop_NTPase"/>
</dbReference>
<keyword evidence="1" id="KW-0677">Repeat</keyword>
<proteinExistence type="predicted"/>
<reference evidence="3" key="1">
    <citation type="submission" date="2023-03" db="EMBL/GenBank/DDBJ databases">
        <title>Massive genome expansion in bonnet fungi (Mycena s.s.) driven by repeated elements and novel gene families across ecological guilds.</title>
        <authorList>
            <consortium name="Lawrence Berkeley National Laboratory"/>
            <person name="Harder C.B."/>
            <person name="Miyauchi S."/>
            <person name="Viragh M."/>
            <person name="Kuo A."/>
            <person name="Thoen E."/>
            <person name="Andreopoulos B."/>
            <person name="Lu D."/>
            <person name="Skrede I."/>
            <person name="Drula E."/>
            <person name="Henrissat B."/>
            <person name="Morin E."/>
            <person name="Kohler A."/>
            <person name="Barry K."/>
            <person name="LaButti K."/>
            <person name="Morin E."/>
            <person name="Salamov A."/>
            <person name="Lipzen A."/>
            <person name="Mereny Z."/>
            <person name="Hegedus B."/>
            <person name="Baldrian P."/>
            <person name="Stursova M."/>
            <person name="Weitz H."/>
            <person name="Taylor A."/>
            <person name="Grigoriev I.V."/>
            <person name="Nagy L.G."/>
            <person name="Martin F."/>
            <person name="Kauserud H."/>
        </authorList>
    </citation>
    <scope>NUCLEOTIDE SEQUENCE</scope>
    <source>
        <strain evidence="3">9144</strain>
    </source>
</reference>
<organism evidence="3 4">
    <name type="scientific">Mycena pura</name>
    <dbReference type="NCBI Taxonomy" id="153505"/>
    <lineage>
        <taxon>Eukaryota</taxon>
        <taxon>Fungi</taxon>
        <taxon>Dikarya</taxon>
        <taxon>Basidiomycota</taxon>
        <taxon>Agaricomycotina</taxon>
        <taxon>Agaricomycetes</taxon>
        <taxon>Agaricomycetidae</taxon>
        <taxon>Agaricales</taxon>
        <taxon>Marasmiineae</taxon>
        <taxon>Mycenaceae</taxon>
        <taxon>Mycena</taxon>
    </lineage>
</organism>
<comment type="caution">
    <text evidence="3">The sequence shown here is derived from an EMBL/GenBank/DDBJ whole genome shotgun (WGS) entry which is preliminary data.</text>
</comment>
<evidence type="ECO:0000256" key="1">
    <source>
        <dbReference type="ARBA" id="ARBA00022737"/>
    </source>
</evidence>
<sequence length="181" mass="20290">RYPQPKCHPETRTEMLKNFYDWSVTDSGCSILWLHGPAGAGKSAIAQSLCQRLQQDGGLGGSFFFKRGHPSRGNGNKLFPTIAYQLALCLPELKEAISRVVEDDSLVASRSLLIQLQRLILEPCRQNFHGRTLTVIIDGLDECEGYEIQQEILCSIGRSAEKQQLPVQFLIASRPEPHIRE</sequence>
<dbReference type="AlphaFoldDB" id="A0AAD6UMF4"/>
<evidence type="ECO:0000313" key="4">
    <source>
        <dbReference type="Proteomes" id="UP001219525"/>
    </source>
</evidence>
<dbReference type="PANTHER" id="PTHR10039:SF14">
    <property type="entry name" value="NACHT DOMAIN-CONTAINING PROTEIN"/>
    <property type="match status" value="1"/>
</dbReference>
<dbReference type="Pfam" id="PF24883">
    <property type="entry name" value="NPHP3_N"/>
    <property type="match status" value="1"/>
</dbReference>
<feature type="domain" description="Nephrocystin 3-like N-terminal" evidence="2">
    <location>
        <begin position="17"/>
        <end position="174"/>
    </location>
</feature>
<feature type="non-terminal residue" evidence="3">
    <location>
        <position position="1"/>
    </location>
</feature>
<feature type="non-terminal residue" evidence="3">
    <location>
        <position position="181"/>
    </location>
</feature>
<dbReference type="SUPFAM" id="SSF52540">
    <property type="entry name" value="P-loop containing nucleoside triphosphate hydrolases"/>
    <property type="match status" value="1"/>
</dbReference>
<gene>
    <name evidence="3" type="ORF">GGX14DRAFT_332049</name>
</gene>
<evidence type="ECO:0000259" key="2">
    <source>
        <dbReference type="Pfam" id="PF24883"/>
    </source>
</evidence>
<keyword evidence="4" id="KW-1185">Reference proteome</keyword>